<feature type="non-terminal residue" evidence="3">
    <location>
        <position position="1"/>
    </location>
</feature>
<reference evidence="3" key="1">
    <citation type="submission" date="2020-02" db="EMBL/GenBank/DDBJ databases">
        <authorList>
            <person name="Meier V. D."/>
        </authorList>
    </citation>
    <scope>NUCLEOTIDE SEQUENCE</scope>
    <source>
        <strain evidence="3">AVDCRST_MAG90</strain>
    </source>
</reference>
<dbReference type="AlphaFoldDB" id="A0A6J4MQF9"/>
<dbReference type="Pfam" id="PF00990">
    <property type="entry name" value="GGDEF"/>
    <property type="match status" value="1"/>
</dbReference>
<feature type="domain" description="EAL" evidence="1">
    <location>
        <begin position="239"/>
        <end position="487"/>
    </location>
</feature>
<dbReference type="InterPro" id="IPR000160">
    <property type="entry name" value="GGDEF_dom"/>
</dbReference>
<dbReference type="CDD" id="cd01948">
    <property type="entry name" value="EAL"/>
    <property type="match status" value="1"/>
</dbReference>
<name>A0A6J4MQF9_9HYPH</name>
<dbReference type="SMART" id="SM00267">
    <property type="entry name" value="GGDEF"/>
    <property type="match status" value="1"/>
</dbReference>
<evidence type="ECO:0000313" key="3">
    <source>
        <dbReference type="EMBL" id="CAA9365916.1"/>
    </source>
</evidence>
<dbReference type="PANTHER" id="PTHR33121">
    <property type="entry name" value="CYCLIC DI-GMP PHOSPHODIESTERASE PDEF"/>
    <property type="match status" value="1"/>
</dbReference>
<dbReference type="PANTHER" id="PTHR33121:SF79">
    <property type="entry name" value="CYCLIC DI-GMP PHOSPHODIESTERASE PDED-RELATED"/>
    <property type="match status" value="1"/>
</dbReference>
<dbReference type="PROSITE" id="PS50883">
    <property type="entry name" value="EAL"/>
    <property type="match status" value="1"/>
</dbReference>
<organism evidence="3">
    <name type="scientific">uncultured Microvirga sp</name>
    <dbReference type="NCBI Taxonomy" id="412392"/>
    <lineage>
        <taxon>Bacteria</taxon>
        <taxon>Pseudomonadati</taxon>
        <taxon>Pseudomonadota</taxon>
        <taxon>Alphaproteobacteria</taxon>
        <taxon>Hyphomicrobiales</taxon>
        <taxon>Methylobacteriaceae</taxon>
        <taxon>Microvirga</taxon>
        <taxon>environmental samples</taxon>
    </lineage>
</organism>
<dbReference type="SUPFAM" id="SSF141868">
    <property type="entry name" value="EAL domain-like"/>
    <property type="match status" value="1"/>
</dbReference>
<dbReference type="CDD" id="cd01949">
    <property type="entry name" value="GGDEF"/>
    <property type="match status" value="1"/>
</dbReference>
<evidence type="ECO:0000259" key="1">
    <source>
        <dbReference type="PROSITE" id="PS50883"/>
    </source>
</evidence>
<dbReference type="InterPro" id="IPR029787">
    <property type="entry name" value="Nucleotide_cyclase"/>
</dbReference>
<evidence type="ECO:0000259" key="2">
    <source>
        <dbReference type="PROSITE" id="PS50887"/>
    </source>
</evidence>
<dbReference type="Pfam" id="PF00563">
    <property type="entry name" value="EAL"/>
    <property type="match status" value="1"/>
</dbReference>
<dbReference type="InterPro" id="IPR050706">
    <property type="entry name" value="Cyclic-di-GMP_PDE-like"/>
</dbReference>
<dbReference type="InterPro" id="IPR043128">
    <property type="entry name" value="Rev_trsase/Diguanyl_cyclase"/>
</dbReference>
<dbReference type="PROSITE" id="PS50887">
    <property type="entry name" value="GGDEF"/>
    <property type="match status" value="1"/>
</dbReference>
<protein>
    <submittedName>
        <fullName evidence="3">Diguanylate cyclase/phosphodiesterase (GGDEF &amp; EAL domains) with PAS/PAC sensor(S)</fullName>
    </submittedName>
</protein>
<dbReference type="GO" id="GO:0071111">
    <property type="term" value="F:cyclic-guanylate-specific phosphodiesterase activity"/>
    <property type="evidence" value="ECO:0007669"/>
    <property type="project" value="InterPro"/>
</dbReference>
<dbReference type="Gene3D" id="3.30.70.270">
    <property type="match status" value="1"/>
</dbReference>
<dbReference type="SMART" id="SM00052">
    <property type="entry name" value="EAL"/>
    <property type="match status" value="1"/>
</dbReference>
<dbReference type="InterPro" id="IPR035919">
    <property type="entry name" value="EAL_sf"/>
</dbReference>
<dbReference type="InterPro" id="IPR001633">
    <property type="entry name" value="EAL_dom"/>
</dbReference>
<sequence length="487" mass="52193">TRHEAIHRGEASDAGVGVPYRLAYWLRLPGGRTLAVQVTGRWYADASGCATLAHGVVRLDRSRPAEPHAAPVSRGRSEFLERLGPEVAAALRAKRSLGLLLFSIEDLDRFNEDLGLDGADGVIDEVLRRARTILRRRDVLARCAGNRFAIALSSCPADQALAAAERLIQIAEATPIATAEGPVIASLHVGAAVAPRHAVDAPRLLRQAEEALSVARRGAGARFVMHDPSAPVPGGRRASDAPRLDVIDALNARRVGFARQPVVDARTRMPVFHEALLRVRGPEGGVTGARELLPGIERSGLASLVDTRMLELVVEHLTENPHEALSINVSPSTIGAPAWLGMLAAHLGARPGVGSRLIVEIAETAMGDWGAMRPRLGTMKALGVGLAIDDFGSGHTSLKHLRDLPIDILKIDGAFVQNLARSGDDRFLVRSLIDLARHLGVKTVTEWVEDEDAARLLVEWGVDYLQGDHCGPPVLVESEGRPEVDVA</sequence>
<feature type="domain" description="GGDEF" evidence="2">
    <location>
        <begin position="95"/>
        <end position="228"/>
    </location>
</feature>
<gene>
    <name evidence="3" type="ORF">AVDCRST_MAG90-3395</name>
</gene>
<accession>A0A6J4MQF9</accession>
<proteinExistence type="predicted"/>
<dbReference type="Gene3D" id="3.20.20.450">
    <property type="entry name" value="EAL domain"/>
    <property type="match status" value="1"/>
</dbReference>
<dbReference type="SUPFAM" id="SSF55073">
    <property type="entry name" value="Nucleotide cyclase"/>
    <property type="match status" value="1"/>
</dbReference>
<dbReference type="EMBL" id="CADCUC010000726">
    <property type="protein sequence ID" value="CAA9365916.1"/>
    <property type="molecule type" value="Genomic_DNA"/>
</dbReference>
<dbReference type="NCBIfam" id="TIGR00254">
    <property type="entry name" value="GGDEF"/>
    <property type="match status" value="1"/>
</dbReference>